<accession>A0A4P7XLG8</accession>
<organism evidence="1 2">
    <name type="scientific">Hydrocarboniclastica marina</name>
    <dbReference type="NCBI Taxonomy" id="2259620"/>
    <lineage>
        <taxon>Bacteria</taxon>
        <taxon>Pseudomonadati</taxon>
        <taxon>Pseudomonadota</taxon>
        <taxon>Gammaproteobacteria</taxon>
        <taxon>Alteromonadales</taxon>
        <taxon>Alteromonadaceae</taxon>
        <taxon>Hydrocarboniclastica</taxon>
    </lineage>
</organism>
<keyword evidence="1" id="KW-0808">Transferase</keyword>
<name>A0A4P7XLG8_9ALTE</name>
<keyword evidence="2" id="KW-1185">Reference proteome</keyword>
<dbReference type="AlphaFoldDB" id="A0A4P7XLG8"/>
<dbReference type="OrthoDB" id="9776898at2"/>
<dbReference type="PANTHER" id="PTHR47017:SF1">
    <property type="entry name" value="ACYL-COA"/>
    <property type="match status" value="1"/>
</dbReference>
<dbReference type="KEGG" id="hmi:soil367_12590"/>
<evidence type="ECO:0000313" key="1">
    <source>
        <dbReference type="EMBL" id="QCF27928.1"/>
    </source>
</evidence>
<dbReference type="Gene3D" id="3.40.630.30">
    <property type="match status" value="1"/>
</dbReference>
<evidence type="ECO:0000313" key="2">
    <source>
        <dbReference type="Proteomes" id="UP000298049"/>
    </source>
</evidence>
<dbReference type="InterPro" id="IPR007434">
    <property type="entry name" value="FemAB-like"/>
</dbReference>
<proteinExistence type="predicted"/>
<dbReference type="Proteomes" id="UP000298049">
    <property type="component" value="Chromosome"/>
</dbReference>
<dbReference type="GO" id="GO:0016740">
    <property type="term" value="F:transferase activity"/>
    <property type="evidence" value="ECO:0007669"/>
    <property type="project" value="UniProtKB-KW"/>
</dbReference>
<protein>
    <submittedName>
        <fullName evidence="1">N-acetyltransferase</fullName>
    </submittedName>
</protein>
<dbReference type="PANTHER" id="PTHR47017">
    <property type="entry name" value="ACYL-COA"/>
    <property type="match status" value="1"/>
</dbReference>
<reference evidence="1 2" key="1">
    <citation type="submission" date="2018-07" db="EMBL/GenBank/DDBJ databases">
        <title>Marsedoiliclastica nanhaica gen. nov. sp. nov., a novel marine hydrocarbonoclastic bacterium isolated from an in-situ enriched hydrocarbon-degrading consortium in deep-sea sediment.</title>
        <authorList>
            <person name="Dong C."/>
            <person name="Ma T."/>
            <person name="Liu R."/>
            <person name="Shao Z."/>
        </authorList>
    </citation>
    <scope>NUCLEOTIDE SEQUENCE [LARGE SCALE GENOMIC DNA]</scope>
    <source>
        <strain evidence="2">soil36-7</strain>
    </source>
</reference>
<dbReference type="InterPro" id="IPR016181">
    <property type="entry name" value="Acyl_CoA_acyltransferase"/>
</dbReference>
<sequence>MPAYTIKILDTLSPVYPATWNTISGTHNPFTRFEFLHALETEGCTTSAQGWQPHHLAFTDAAGSTVALLPAYIKTHSMGEYVFDWGWADAYQRHGLAYYPKLLSAVPFTPSIGPRLLYPPGSDPATVMQLHHDAAQALTSEAINMQASSWHLLFANEDSVSLLGGEENVMVRSGCQFRWKNNGYSIFEDFTDALVSRKRKMIRKERKAIADQGISFRHLPGTDITQADLDTFFVFYQATYLKRGQAPYLTRGFFQRICETMPEQLHLVIAEHNGNDVAAALFFVNEDTLFGRYWGCLEEYDRLHFETCYYQGIELCISRNLRDFDAGAQGEHKILRGFEPIITRSCHWIAHPSFRAAIAGFLESETQNVVAYADEARSLLPYRDY</sequence>
<dbReference type="SUPFAM" id="SSF55729">
    <property type="entry name" value="Acyl-CoA N-acyltransferases (Nat)"/>
    <property type="match status" value="1"/>
</dbReference>
<dbReference type="EMBL" id="CP031093">
    <property type="protein sequence ID" value="QCF27928.1"/>
    <property type="molecule type" value="Genomic_DNA"/>
</dbReference>
<dbReference type="Pfam" id="PF04339">
    <property type="entry name" value="FemAB_like"/>
    <property type="match status" value="1"/>
</dbReference>
<gene>
    <name evidence="1" type="ORF">soil367_12590</name>
</gene>